<dbReference type="SUPFAM" id="SSF50249">
    <property type="entry name" value="Nucleic acid-binding proteins"/>
    <property type="match status" value="1"/>
</dbReference>
<reference evidence="6 7" key="2">
    <citation type="submission" date="2018-08" db="EMBL/GenBank/DDBJ databases">
        <authorList>
            <person name="Laetsch R D."/>
            <person name="Stevens L."/>
            <person name="Kumar S."/>
            <person name="Blaxter L. M."/>
        </authorList>
    </citation>
    <scope>NUCLEOTIDE SEQUENCE [LARGE SCALE GENOMIC DNA]</scope>
</reference>
<dbReference type="InterPro" id="IPR011129">
    <property type="entry name" value="CSD"/>
</dbReference>
<dbReference type="Proteomes" id="UP000271087">
    <property type="component" value="Unassembled WGS sequence"/>
</dbReference>
<gene>
    <name evidence="6" type="ORF">NOO_LOCUS9131</name>
</gene>
<dbReference type="WBParaSite" id="nOo.2.0.1.t09131-RA">
    <property type="protein sequence ID" value="nOo.2.0.1.t09131-RA"/>
    <property type="gene ID" value="nOo.2.0.1.g09131"/>
</dbReference>
<dbReference type="Gene3D" id="4.10.60.10">
    <property type="entry name" value="Zinc finger, CCHC-type"/>
    <property type="match status" value="1"/>
</dbReference>
<evidence type="ECO:0000256" key="1">
    <source>
        <dbReference type="ARBA" id="ARBA00004496"/>
    </source>
</evidence>
<feature type="domain" description="CSD" evidence="5">
    <location>
        <begin position="8"/>
        <end position="68"/>
    </location>
</feature>
<proteinExistence type="inferred from homology"/>
<dbReference type="Pfam" id="PF00313">
    <property type="entry name" value="CSD"/>
    <property type="match status" value="1"/>
</dbReference>
<evidence type="ECO:0000256" key="2">
    <source>
        <dbReference type="ARBA" id="ARBA00008840"/>
    </source>
</evidence>
<feature type="compositionally biased region" description="Basic and acidic residues" evidence="4">
    <location>
        <begin position="164"/>
        <end position="191"/>
    </location>
</feature>
<evidence type="ECO:0000313" key="7">
    <source>
        <dbReference type="Proteomes" id="UP000271087"/>
    </source>
</evidence>
<evidence type="ECO:0000256" key="3">
    <source>
        <dbReference type="ARBA" id="ARBA00022490"/>
    </source>
</evidence>
<dbReference type="PROSITE" id="PS51857">
    <property type="entry name" value="CSD_2"/>
    <property type="match status" value="1"/>
</dbReference>
<comment type="similarity">
    <text evidence="2">Belongs to the lin-28 family.</text>
</comment>
<name>A0A182ELY9_ONCOC</name>
<dbReference type="STRING" id="42157.A0A182ELY9"/>
<dbReference type="Gene3D" id="2.40.50.140">
    <property type="entry name" value="Nucleic acid-binding proteins"/>
    <property type="match status" value="1"/>
</dbReference>
<dbReference type="PANTHER" id="PTHR46109:SF1">
    <property type="entry name" value="PROTEIN LIN-28 HOMOLOG"/>
    <property type="match status" value="1"/>
</dbReference>
<dbReference type="SMART" id="SM00357">
    <property type="entry name" value="CSP"/>
    <property type="match status" value="1"/>
</dbReference>
<dbReference type="GO" id="GO:0005737">
    <property type="term" value="C:cytoplasm"/>
    <property type="evidence" value="ECO:0007669"/>
    <property type="project" value="UniProtKB-SubCell"/>
</dbReference>
<evidence type="ECO:0000259" key="5">
    <source>
        <dbReference type="PROSITE" id="PS51857"/>
    </source>
</evidence>
<dbReference type="CDD" id="cd04458">
    <property type="entry name" value="CSP_CDS"/>
    <property type="match status" value="1"/>
</dbReference>
<comment type="subcellular location">
    <subcellularLocation>
        <location evidence="1">Cytoplasm</location>
    </subcellularLocation>
</comment>
<evidence type="ECO:0000313" key="8">
    <source>
        <dbReference type="WBParaSite" id="nOo.2.0.1.t09131-RA"/>
    </source>
</evidence>
<dbReference type="InterPro" id="IPR012340">
    <property type="entry name" value="NA-bd_OB-fold"/>
</dbReference>
<feature type="region of interest" description="Disordered" evidence="4">
    <location>
        <begin position="135"/>
        <end position="191"/>
    </location>
</feature>
<dbReference type="GO" id="GO:0008270">
    <property type="term" value="F:zinc ion binding"/>
    <property type="evidence" value="ECO:0007669"/>
    <property type="project" value="InterPro"/>
</dbReference>
<dbReference type="InterPro" id="IPR036875">
    <property type="entry name" value="Znf_CCHC_sf"/>
</dbReference>
<dbReference type="InterPro" id="IPR001878">
    <property type="entry name" value="Znf_CCHC"/>
</dbReference>
<keyword evidence="3" id="KW-0963">Cytoplasm</keyword>
<dbReference type="EMBL" id="UYRW01004239">
    <property type="protein sequence ID" value="VDM92375.1"/>
    <property type="molecule type" value="Genomic_DNA"/>
</dbReference>
<dbReference type="GO" id="GO:0031054">
    <property type="term" value="P:pre-miRNA processing"/>
    <property type="evidence" value="ECO:0007669"/>
    <property type="project" value="TreeGrafter"/>
</dbReference>
<dbReference type="InterPro" id="IPR051373">
    <property type="entry name" value="Lin-28_RNA-binding"/>
</dbReference>
<dbReference type="PANTHER" id="PTHR46109">
    <property type="entry name" value="PROTEIN LIN-28"/>
    <property type="match status" value="1"/>
</dbReference>
<keyword evidence="7" id="KW-1185">Reference proteome</keyword>
<reference evidence="8" key="1">
    <citation type="submission" date="2016-06" db="UniProtKB">
        <authorList>
            <consortium name="WormBaseParasite"/>
        </authorList>
    </citation>
    <scope>IDENTIFICATION</scope>
</reference>
<organism evidence="8">
    <name type="scientific">Onchocerca ochengi</name>
    <name type="common">Filarial nematode worm</name>
    <dbReference type="NCBI Taxonomy" id="42157"/>
    <lineage>
        <taxon>Eukaryota</taxon>
        <taxon>Metazoa</taxon>
        <taxon>Ecdysozoa</taxon>
        <taxon>Nematoda</taxon>
        <taxon>Chromadorea</taxon>
        <taxon>Rhabditida</taxon>
        <taxon>Spirurina</taxon>
        <taxon>Spiruromorpha</taxon>
        <taxon>Filarioidea</taxon>
        <taxon>Onchocercidae</taxon>
        <taxon>Onchocerca</taxon>
    </lineage>
</organism>
<accession>A0A182ELY9</accession>
<dbReference type="GO" id="GO:0003729">
    <property type="term" value="F:mRNA binding"/>
    <property type="evidence" value="ECO:0007669"/>
    <property type="project" value="TreeGrafter"/>
</dbReference>
<dbReference type="GO" id="GO:0019899">
    <property type="term" value="F:enzyme binding"/>
    <property type="evidence" value="ECO:0007669"/>
    <property type="project" value="UniProtKB-ARBA"/>
</dbReference>
<feature type="compositionally biased region" description="Polar residues" evidence="4">
    <location>
        <begin position="147"/>
        <end position="156"/>
    </location>
</feature>
<protein>
    <submittedName>
        <fullName evidence="8">CSD domain-containing protein</fullName>
    </submittedName>
</protein>
<evidence type="ECO:0000256" key="4">
    <source>
        <dbReference type="SAM" id="MobiDB-lite"/>
    </source>
</evidence>
<dbReference type="InterPro" id="IPR002059">
    <property type="entry name" value="CSP_DNA-bd"/>
</dbReference>
<dbReference type="OrthoDB" id="422005at2759"/>
<dbReference type="SMART" id="SM00343">
    <property type="entry name" value="ZnF_C2HC"/>
    <property type="match status" value="2"/>
</dbReference>
<dbReference type="AlphaFoldDB" id="A0A182ELY9"/>
<evidence type="ECO:0000313" key="6">
    <source>
        <dbReference type="EMBL" id="VDM92375.1"/>
    </source>
</evidence>
<dbReference type="GO" id="GO:0005634">
    <property type="term" value="C:nucleus"/>
    <property type="evidence" value="ECO:0007669"/>
    <property type="project" value="TreeGrafter"/>
</dbReference>
<dbReference type="SUPFAM" id="SSF57756">
    <property type="entry name" value="Retrovirus zinc finger-like domains"/>
    <property type="match status" value="1"/>
</dbReference>
<sequence length="191" mass="21011">MGEGEETEQIGTCKWFNVLKGYGFITPDEGGEDSELNMDGFRSLDAGERVRFVIRKRPEGNEATAVVSAEPGGKLKGSSIRPLGKYKSHVIRCFKCGHYGNHTAAKCKTSVGAEKACYGCHATDHLVADCPQKVNFKNGNKAKKNGSETNNTNPKIENNEELQSETKEEKTDSKMKEITNDKEDISKESNC</sequence>